<sequence>MTSSRNEMAKAKNIKTKKLKNKLLLAIIPVVIVIVAVLITISTQLTKVNLSRMAQAELESSATNQADNIVSWLNENLENFQTTKDLIENTNPDYNTLKKIIDSTYNYNKNSPEGMYMGSEEGRVIIPTKSKIKITDPTSEIWYKQGLSRVQMNYGETYKNSKGEYVISASGILNDKSGTIKVISADLSLNKISVIVNAGVKMKNASSFLIDTHDDVILAHRDSELVSKKISDISDNDLISGVAKKVSKRVYNDASIDGNLVTFQKISGTEWILVSYISEDIIYAQITKVTTILIIVGVVAVILLIILISLVVTKIIAPLSAITNNITAMANGDFTIKVHKSSNDEIGTMSSKVSEFVGIMREMITNINRESERLKEQSDNSNEVSQTMFDASQAQEEAMSGLNRTVDQLAQAVNEIAQNATVLAGVVADTRDNSQMAGESMKETIKLSEEGREDMEQLSNAMHQIQGANDQLVGSIGKVGDASEEITKIVGMISSIAEETNLLSLNASIEAARAGEAGKGFAVVASEIGNLANDSSDSAANIAKLINQVRELIQDVVNQANASAESIKENTELINQAVDTFDKIYENIQKSNELITAMVDGVDRVNDVASNVAAISEEQAASADEILATSENMVEEAESITRSSQDVAANSQELADTSVTLSEYVQRFKI</sequence>
<keyword evidence="5" id="KW-1133">Transmembrane helix</keyword>
<evidence type="ECO:0000259" key="7">
    <source>
        <dbReference type="PROSITE" id="PS50885"/>
    </source>
</evidence>
<dbReference type="CDD" id="cd06225">
    <property type="entry name" value="HAMP"/>
    <property type="match status" value="1"/>
</dbReference>
<keyword evidence="1 3" id="KW-0807">Transducer</keyword>
<dbReference type="Gene3D" id="1.10.287.950">
    <property type="entry name" value="Methyl-accepting chemotaxis protein"/>
    <property type="match status" value="1"/>
</dbReference>
<dbReference type="GO" id="GO:0007165">
    <property type="term" value="P:signal transduction"/>
    <property type="evidence" value="ECO:0007669"/>
    <property type="project" value="UniProtKB-KW"/>
</dbReference>
<keyword evidence="5" id="KW-0472">Membrane</keyword>
<feature type="coiled-coil region" evidence="4">
    <location>
        <begin position="360"/>
        <end position="419"/>
    </location>
</feature>
<evidence type="ECO:0000313" key="8">
    <source>
        <dbReference type="EMBL" id="SER82007.1"/>
    </source>
</evidence>
<dbReference type="Pfam" id="PF00672">
    <property type="entry name" value="HAMP"/>
    <property type="match status" value="1"/>
</dbReference>
<dbReference type="SMART" id="SM00283">
    <property type="entry name" value="MA"/>
    <property type="match status" value="1"/>
</dbReference>
<dbReference type="EMBL" id="FOGW01000011">
    <property type="protein sequence ID" value="SER82007.1"/>
    <property type="molecule type" value="Genomic_DNA"/>
</dbReference>
<dbReference type="PANTHER" id="PTHR32089">
    <property type="entry name" value="METHYL-ACCEPTING CHEMOTAXIS PROTEIN MCPB"/>
    <property type="match status" value="1"/>
</dbReference>
<evidence type="ECO:0000256" key="3">
    <source>
        <dbReference type="PROSITE-ProRule" id="PRU00284"/>
    </source>
</evidence>
<evidence type="ECO:0000256" key="1">
    <source>
        <dbReference type="ARBA" id="ARBA00023224"/>
    </source>
</evidence>
<gene>
    <name evidence="8" type="ORF">SAMN02910429_01168</name>
</gene>
<proteinExistence type="inferred from homology"/>
<dbReference type="Gene3D" id="3.30.450.20">
    <property type="entry name" value="PAS domain"/>
    <property type="match status" value="2"/>
</dbReference>
<evidence type="ECO:0000256" key="4">
    <source>
        <dbReference type="SAM" id="Coils"/>
    </source>
</evidence>
<keyword evidence="4" id="KW-0175">Coiled coil</keyword>
<feature type="transmembrane region" description="Helical" evidence="5">
    <location>
        <begin position="292"/>
        <end position="312"/>
    </location>
</feature>
<dbReference type="GO" id="GO:0016020">
    <property type="term" value="C:membrane"/>
    <property type="evidence" value="ECO:0007669"/>
    <property type="project" value="InterPro"/>
</dbReference>
<dbReference type="InterPro" id="IPR003660">
    <property type="entry name" value="HAMP_dom"/>
</dbReference>
<evidence type="ECO:0000259" key="6">
    <source>
        <dbReference type="PROSITE" id="PS50111"/>
    </source>
</evidence>
<keyword evidence="9" id="KW-1185">Reference proteome</keyword>
<dbReference type="PANTHER" id="PTHR32089:SF112">
    <property type="entry name" value="LYSOZYME-LIKE PROTEIN-RELATED"/>
    <property type="match status" value="1"/>
</dbReference>
<dbReference type="SUPFAM" id="SSF58104">
    <property type="entry name" value="Methyl-accepting chemotaxis protein (MCP) signaling domain"/>
    <property type="match status" value="1"/>
</dbReference>
<comment type="similarity">
    <text evidence="2">Belongs to the methyl-accepting chemotaxis (MCP) protein family.</text>
</comment>
<feature type="domain" description="Methyl-accepting transducer" evidence="6">
    <location>
        <begin position="370"/>
        <end position="634"/>
    </location>
</feature>
<dbReference type="InterPro" id="IPR004089">
    <property type="entry name" value="MCPsignal_dom"/>
</dbReference>
<organism evidence="8 9">
    <name type="scientific">Lachnobacterium bovis</name>
    <dbReference type="NCBI Taxonomy" id="140626"/>
    <lineage>
        <taxon>Bacteria</taxon>
        <taxon>Bacillati</taxon>
        <taxon>Bacillota</taxon>
        <taxon>Clostridia</taxon>
        <taxon>Lachnospirales</taxon>
        <taxon>Lachnospiraceae</taxon>
        <taxon>Lachnobacterium</taxon>
    </lineage>
</organism>
<dbReference type="AlphaFoldDB" id="A0A1H9SAF8"/>
<dbReference type="Gene3D" id="1.10.8.500">
    <property type="entry name" value="HAMP domain in histidine kinase"/>
    <property type="match status" value="1"/>
</dbReference>
<protein>
    <submittedName>
        <fullName evidence="8">Methyl-accepting chemotaxis protein</fullName>
    </submittedName>
</protein>
<dbReference type="PROSITE" id="PS50885">
    <property type="entry name" value="HAMP"/>
    <property type="match status" value="1"/>
</dbReference>
<dbReference type="Pfam" id="PF00015">
    <property type="entry name" value="MCPsignal"/>
    <property type="match status" value="1"/>
</dbReference>
<feature type="domain" description="HAMP" evidence="7">
    <location>
        <begin position="313"/>
        <end position="365"/>
    </location>
</feature>
<name>A0A1H9SAF8_9FIRM</name>
<evidence type="ECO:0000256" key="2">
    <source>
        <dbReference type="ARBA" id="ARBA00029447"/>
    </source>
</evidence>
<evidence type="ECO:0000256" key="5">
    <source>
        <dbReference type="SAM" id="Phobius"/>
    </source>
</evidence>
<keyword evidence="5" id="KW-0812">Transmembrane</keyword>
<evidence type="ECO:0000313" key="9">
    <source>
        <dbReference type="Proteomes" id="UP000182471"/>
    </source>
</evidence>
<feature type="transmembrane region" description="Helical" evidence="5">
    <location>
        <begin position="21"/>
        <end position="41"/>
    </location>
</feature>
<dbReference type="PROSITE" id="PS50111">
    <property type="entry name" value="CHEMOTAXIS_TRANSDUC_2"/>
    <property type="match status" value="1"/>
</dbReference>
<dbReference type="Proteomes" id="UP000182471">
    <property type="component" value="Unassembled WGS sequence"/>
</dbReference>
<dbReference type="RefSeq" id="WP_242941481.1">
    <property type="nucleotide sequence ID" value="NZ_FOGW01000011.1"/>
</dbReference>
<reference evidence="9" key="1">
    <citation type="submission" date="2016-10" db="EMBL/GenBank/DDBJ databases">
        <authorList>
            <person name="Varghese N."/>
            <person name="Submissions S."/>
        </authorList>
    </citation>
    <scope>NUCLEOTIDE SEQUENCE [LARGE SCALE GENOMIC DNA]</scope>
    <source>
        <strain evidence="9">S1b</strain>
    </source>
</reference>
<accession>A0A1H9SAF8</accession>